<dbReference type="Pfam" id="PF13361">
    <property type="entry name" value="UvrD_C"/>
    <property type="match status" value="1"/>
</dbReference>
<dbReference type="STRING" id="249189.RV04_GL000957"/>
<proteinExistence type="inferred from homology"/>
<evidence type="ECO:0000259" key="15">
    <source>
        <dbReference type="PROSITE" id="PS51198"/>
    </source>
</evidence>
<accession>A0A1L8TQC3</accession>
<dbReference type="Gene3D" id="3.40.50.300">
    <property type="entry name" value="P-loop containing nucleotide triphosphate hydrolases"/>
    <property type="match status" value="4"/>
</dbReference>
<comment type="function">
    <text evidence="13">The heterodimer acts as both an ATP-dependent DNA helicase and an ATP-dependent, dual-direction single-stranded exonuclease. Recognizes the chi site generating a DNA molecule suitable for the initiation of homologous recombination. The AddA nuclease domain is required for chi fragment generation; this subunit has the helicase and 3' -&gt; 5' nuclease activities.</text>
</comment>
<evidence type="ECO:0000256" key="1">
    <source>
        <dbReference type="ARBA" id="ARBA00022722"/>
    </source>
</evidence>
<keyword evidence="3 13" id="KW-0227">DNA damage</keyword>
<comment type="catalytic activity">
    <reaction evidence="12 13">
        <text>ATP + H2O = ADP + phosphate + H(+)</text>
        <dbReference type="Rhea" id="RHEA:13065"/>
        <dbReference type="ChEBI" id="CHEBI:15377"/>
        <dbReference type="ChEBI" id="CHEBI:15378"/>
        <dbReference type="ChEBI" id="CHEBI:30616"/>
        <dbReference type="ChEBI" id="CHEBI:43474"/>
        <dbReference type="ChEBI" id="CHEBI:456216"/>
        <dbReference type="EC" id="5.6.2.4"/>
    </reaction>
</comment>
<dbReference type="PANTHER" id="PTHR11070">
    <property type="entry name" value="UVRD / RECB / PCRA DNA HELICASE FAMILY MEMBER"/>
    <property type="match status" value="1"/>
</dbReference>
<dbReference type="InterPro" id="IPR011335">
    <property type="entry name" value="Restrct_endonuc-II-like"/>
</dbReference>
<dbReference type="InterPro" id="IPR027417">
    <property type="entry name" value="P-loop_NTPase"/>
</dbReference>
<keyword evidence="1 13" id="KW-0540">Nuclease</keyword>
<dbReference type="PROSITE" id="PS51198">
    <property type="entry name" value="UVRD_HELICASE_ATP_BIND"/>
    <property type="match status" value="1"/>
</dbReference>
<comment type="subunit">
    <text evidence="13">Heterodimer of AddA and AddB/RexB.</text>
</comment>
<keyword evidence="9 13" id="KW-0234">DNA repair</keyword>
<keyword evidence="6 13" id="KW-0269">Exonuclease</keyword>
<dbReference type="GO" id="GO:0003690">
    <property type="term" value="F:double-stranded DNA binding"/>
    <property type="evidence" value="ECO:0007669"/>
    <property type="project" value="UniProtKB-UniRule"/>
</dbReference>
<dbReference type="GO" id="GO:0033202">
    <property type="term" value="C:DNA helicase complex"/>
    <property type="evidence" value="ECO:0007669"/>
    <property type="project" value="TreeGrafter"/>
</dbReference>
<evidence type="ECO:0000259" key="16">
    <source>
        <dbReference type="PROSITE" id="PS51217"/>
    </source>
</evidence>
<dbReference type="HAMAP" id="MF_01451">
    <property type="entry name" value="AddA"/>
    <property type="match status" value="1"/>
</dbReference>
<dbReference type="SUPFAM" id="SSF52540">
    <property type="entry name" value="P-loop containing nucleoside triphosphate hydrolases"/>
    <property type="match status" value="1"/>
</dbReference>
<dbReference type="GO" id="GO:0043138">
    <property type="term" value="F:3'-5' DNA helicase activity"/>
    <property type="evidence" value="ECO:0007669"/>
    <property type="project" value="UniProtKB-UniRule"/>
</dbReference>
<keyword evidence="18" id="KW-1185">Reference proteome</keyword>
<feature type="domain" description="UvrD-like helicase C-terminal" evidence="16">
    <location>
        <begin position="494"/>
        <end position="780"/>
    </location>
</feature>
<dbReference type="Pfam" id="PF00580">
    <property type="entry name" value="UvrD-helicase"/>
    <property type="match status" value="1"/>
</dbReference>
<dbReference type="Proteomes" id="UP000182077">
    <property type="component" value="Unassembled WGS sequence"/>
</dbReference>
<evidence type="ECO:0000256" key="6">
    <source>
        <dbReference type="ARBA" id="ARBA00022839"/>
    </source>
</evidence>
<dbReference type="InterPro" id="IPR014017">
    <property type="entry name" value="DNA_helicase_UvrD-like_C"/>
</dbReference>
<dbReference type="Gene3D" id="3.90.320.10">
    <property type="match status" value="1"/>
</dbReference>
<evidence type="ECO:0000256" key="11">
    <source>
        <dbReference type="ARBA" id="ARBA00034617"/>
    </source>
</evidence>
<dbReference type="EMBL" id="JXKQ01000002">
    <property type="protein sequence ID" value="OJG46529.1"/>
    <property type="molecule type" value="Genomic_DNA"/>
</dbReference>
<name>A0A1L8TQC3_9ENTE</name>
<dbReference type="GO" id="GO:0005524">
    <property type="term" value="F:ATP binding"/>
    <property type="evidence" value="ECO:0007669"/>
    <property type="project" value="UniProtKB-UniRule"/>
</dbReference>
<dbReference type="InterPro" id="IPR038726">
    <property type="entry name" value="PDDEXK_AddAB-type"/>
</dbReference>
<sequence length="1214" mass="140999">MYTDSQWQAIYDQGTNLLVSASAGSGKTAVLVRRVIEKIKRQQLSVDQLLVVTFTEAAASETKERIQSALQEAINVETDQELKNHFTHQLALLPTATISTLHSFCSKVIQRFFYLIDLDPSYRMLTDDTETILLKEDVWDELRETFYEENQEIFYRLTENFSNDRSDSGLEDLILAMYNFARANPQPFTWLDSLVDNYRIENLVDSDLYNDLIRPQVLTALSETHQTYQWMESASQGSEELQKITDLAKNEAAVTLKLQQAMIENRLDDAYDIFEQLKFSTYPSPRKKEVKELYGDVISECKNYRDQAKKALQEIQAMYFSVSPKEQVERLQEALPIVKELVRVEKSFIMSYSAKKREKGMLDFNDLEHFTLQILQTEIEGTRPAESYYRQRFTEVLVDEYQDINQLQETILQELSSEKPGNLFMVGDVKQSIYGFRLADPTLFIQKYHDFANEEGGRRIILAENFRSRKEVLDFTNLVFTQLMDQNVGQIEYDQQAELINGFTDFPPAERFEPELLVYQQKSEVPEWIEDKAMGEIFMTATKIRQLIDQGFEIYDKKMKAMRPVRYEDIVLLTPTRSNNLTILEVFKQLGIPLAISDTQNYFQSTELRIMISLLQIIDNPHQDIPLAAVLRSPIIGLQEEALAQIRLALPQKDYYQAVQLYSEVNTDEIAKKLTDFLAQLNQWREYARRESLSDLLVKIYNETAYLDYVLGMPAGQQRHANLLALIERAKDYERSSFRGLYQFIRFIEKMQEKEKDLGEPPTEELVDAVRVMTIHGSKGLEFPIVFLMDMSKSFNLQDTRKNYVFDEHLGLGVKLLTPDDRIRKETLLFQTVKQKNLNKLLSEEMRKLYVALTRAEQKIYLVGSYDDEAAALKTWSKGALNEQTVLDTGLRSGQKDSYFDWVGMTLFRHPKMVEYQTDYAINQPARIKNHPATFSIDFVEPQKIAEAVQNYLPEIKTLEIPQGVIDIQPLKKRLLFNYPYPEATKTTSYQSVSELKRLYDDPDNRETLELNETSQRQNQYRFTETELGEPKFLSTKKDLSPAEIGTATHLVMQLLSLKEKPQKKMIEELIADLVERKALTVEIAEKIAIDSILAFFDSEIGSYVIKNAAYLYREEPFAMLMPADQLFTDYQNQDEILVHGIIDGYLEFEDRIVLYDLKTDYYTEKREPQLLGRYRGQLHLYKDALEKAKNKPVTNAYLIFLQGNKAIDLLKSL</sequence>
<gene>
    <name evidence="13" type="primary">addA</name>
    <name evidence="17" type="ORF">RV04_GL000957</name>
</gene>
<feature type="domain" description="UvrD-like helicase ATP-binding" evidence="15">
    <location>
        <begin position="1"/>
        <end position="469"/>
    </location>
</feature>
<feature type="binding site" evidence="14">
    <location>
        <begin position="21"/>
        <end position="28"/>
    </location>
    <ligand>
        <name>ATP</name>
        <dbReference type="ChEBI" id="CHEBI:30616"/>
    </ligand>
</feature>
<comment type="cofactor">
    <cofactor evidence="13">
        <name>Mg(2+)</name>
        <dbReference type="ChEBI" id="CHEBI:18420"/>
    </cofactor>
</comment>
<dbReference type="InterPro" id="IPR014152">
    <property type="entry name" value="AddA"/>
</dbReference>
<evidence type="ECO:0000256" key="9">
    <source>
        <dbReference type="ARBA" id="ARBA00023204"/>
    </source>
</evidence>
<dbReference type="CDD" id="cd17932">
    <property type="entry name" value="DEXQc_UvrD"/>
    <property type="match status" value="1"/>
</dbReference>
<dbReference type="InterPro" id="IPR011604">
    <property type="entry name" value="PDDEXK-like_dom_sf"/>
</dbReference>
<evidence type="ECO:0000256" key="2">
    <source>
        <dbReference type="ARBA" id="ARBA00022741"/>
    </source>
</evidence>
<evidence type="ECO:0000256" key="7">
    <source>
        <dbReference type="ARBA" id="ARBA00022840"/>
    </source>
</evidence>
<dbReference type="InterPro" id="IPR014016">
    <property type="entry name" value="UvrD-like_ATP-bd"/>
</dbReference>
<evidence type="ECO:0000256" key="3">
    <source>
        <dbReference type="ARBA" id="ARBA00022763"/>
    </source>
</evidence>
<dbReference type="GO" id="GO:0000724">
    <property type="term" value="P:double-strand break repair via homologous recombination"/>
    <property type="evidence" value="ECO:0007669"/>
    <property type="project" value="UniProtKB-UniRule"/>
</dbReference>
<evidence type="ECO:0000256" key="10">
    <source>
        <dbReference type="ARBA" id="ARBA00023235"/>
    </source>
</evidence>
<evidence type="ECO:0000256" key="5">
    <source>
        <dbReference type="ARBA" id="ARBA00022806"/>
    </source>
</evidence>
<keyword evidence="10 13" id="KW-0413">Isomerase</keyword>
<keyword evidence="8 13" id="KW-0238">DNA-binding</keyword>
<evidence type="ECO:0000256" key="8">
    <source>
        <dbReference type="ARBA" id="ARBA00023125"/>
    </source>
</evidence>
<dbReference type="PANTHER" id="PTHR11070:SF48">
    <property type="entry name" value="ATP-DEPENDENT HELICASE_NUCLEASE SUBUNIT A"/>
    <property type="match status" value="1"/>
</dbReference>
<dbReference type="EC" id="3.1.-.-" evidence="13"/>
<evidence type="ECO:0000256" key="13">
    <source>
        <dbReference type="HAMAP-Rule" id="MF_01451"/>
    </source>
</evidence>
<comment type="caution">
    <text evidence="17">The sequence shown here is derived from an EMBL/GenBank/DDBJ whole genome shotgun (WGS) entry which is preliminary data.</text>
</comment>
<dbReference type="SUPFAM" id="SSF52980">
    <property type="entry name" value="Restriction endonuclease-like"/>
    <property type="match status" value="1"/>
</dbReference>
<dbReference type="InterPro" id="IPR000212">
    <property type="entry name" value="DNA_helicase_UvrD/REP"/>
</dbReference>
<dbReference type="GO" id="GO:0005829">
    <property type="term" value="C:cytosol"/>
    <property type="evidence" value="ECO:0007669"/>
    <property type="project" value="TreeGrafter"/>
</dbReference>
<keyword evidence="5 13" id="KW-0347">Helicase</keyword>
<keyword evidence="4 13" id="KW-0378">Hydrolase</keyword>
<dbReference type="PROSITE" id="PS51217">
    <property type="entry name" value="UVRD_HELICASE_CTER"/>
    <property type="match status" value="1"/>
</dbReference>
<keyword evidence="2 13" id="KW-0547">Nucleotide-binding</keyword>
<dbReference type="Pfam" id="PF12705">
    <property type="entry name" value="PDDEXK_1"/>
    <property type="match status" value="1"/>
</dbReference>
<dbReference type="EC" id="5.6.2.4" evidence="13"/>
<keyword evidence="7 13" id="KW-0067">ATP-binding</keyword>
<dbReference type="GO" id="GO:0016887">
    <property type="term" value="F:ATP hydrolysis activity"/>
    <property type="evidence" value="ECO:0007669"/>
    <property type="project" value="RHEA"/>
</dbReference>
<comment type="similarity">
    <text evidence="13">Belongs to the helicase family. AddA subfamily.</text>
</comment>
<evidence type="ECO:0000256" key="4">
    <source>
        <dbReference type="ARBA" id="ARBA00022801"/>
    </source>
</evidence>
<protein>
    <recommendedName>
        <fullName evidence="13">ATP-dependent helicase/nuclease subunit A</fullName>
        <ecNumber evidence="13">3.1.-.-</ecNumber>
        <ecNumber evidence="13">5.6.2.4</ecNumber>
    </recommendedName>
    <alternativeName>
        <fullName evidence="13">ATP-dependent helicase/nuclease AddA</fullName>
    </alternativeName>
    <alternativeName>
        <fullName evidence="13">DNA 3'-5' helicase AddA</fullName>
    </alternativeName>
</protein>
<evidence type="ECO:0000313" key="17">
    <source>
        <dbReference type="EMBL" id="OJG46529.1"/>
    </source>
</evidence>
<reference evidence="17 18" key="1">
    <citation type="submission" date="2014-12" db="EMBL/GenBank/DDBJ databases">
        <title>Draft genome sequences of 29 type strains of Enterococci.</title>
        <authorList>
            <person name="Zhong Z."/>
            <person name="Sun Z."/>
            <person name="Liu W."/>
            <person name="Zhang W."/>
            <person name="Zhang H."/>
        </authorList>
    </citation>
    <scope>NUCLEOTIDE SEQUENCE [LARGE SCALE GENOMIC DNA]</scope>
    <source>
        <strain evidence="17 18">DSM 17122</strain>
    </source>
</reference>
<dbReference type="GO" id="GO:0008408">
    <property type="term" value="F:3'-5' exonuclease activity"/>
    <property type="evidence" value="ECO:0007669"/>
    <property type="project" value="UniProtKB-UniRule"/>
</dbReference>
<evidence type="ECO:0000313" key="18">
    <source>
        <dbReference type="Proteomes" id="UP000182077"/>
    </source>
</evidence>
<dbReference type="NCBIfam" id="TIGR02785">
    <property type="entry name" value="addA_Gpos"/>
    <property type="match status" value="1"/>
</dbReference>
<evidence type="ECO:0000256" key="12">
    <source>
        <dbReference type="ARBA" id="ARBA00048988"/>
    </source>
</evidence>
<comment type="catalytic activity">
    <reaction evidence="11 13">
        <text>Couples ATP hydrolysis with the unwinding of duplex DNA by translocating in the 3'-5' direction.</text>
        <dbReference type="EC" id="5.6.2.4"/>
    </reaction>
</comment>
<evidence type="ECO:0000256" key="14">
    <source>
        <dbReference type="PROSITE-ProRule" id="PRU00560"/>
    </source>
</evidence>
<organism evidence="17 18">
    <name type="scientific">Enterococcus hermanniensis</name>
    <dbReference type="NCBI Taxonomy" id="249189"/>
    <lineage>
        <taxon>Bacteria</taxon>
        <taxon>Bacillati</taxon>
        <taxon>Bacillota</taxon>
        <taxon>Bacilli</taxon>
        <taxon>Lactobacillales</taxon>
        <taxon>Enterococcaceae</taxon>
        <taxon>Enterococcus</taxon>
    </lineage>
</organism>
<dbReference type="AlphaFoldDB" id="A0A1L8TQC3"/>